<dbReference type="Gene3D" id="2.170.130.10">
    <property type="entry name" value="TonB-dependent receptor, plug domain"/>
    <property type="match status" value="1"/>
</dbReference>
<dbReference type="PROSITE" id="PS52016">
    <property type="entry name" value="TONB_DEPENDENT_REC_3"/>
    <property type="match status" value="1"/>
</dbReference>
<sequence length="714" mass="78033">MMLAPAAAQDASNHVELSTITVEGAGRPRGPLQDDVAKLEIKNDTGSFVKLTPLETPGVVDVVSQQDIKEKGLRTLTEAYNSVPGVFAGNLPGEPGVTSIRGFSRAATGYSIDGVQMSDPLLASRNYDTFSFERVEVLKGPASVIYGTGALAGAINLVTKQPQLGETHAEALASYGSFNTLRTGADFNASLGPNAAARTTLSYGQSGGYIDDTNPRTFGFGTAVTFTPTDRLTLNASLNYFHDNYSTPYQGIPLVPLSAALAPSKLVTTQNGYVVDEAMRAENYNVYNGLMKSDAAWLRGSAEYRLTDSWTIKNELNAYKAFRDWESSEDYTFNPATGLLDRSTTKINHDHRFWSDRLSANFDGDVLGLRHRFGTGVEYIDTTLISERRFGTTTPVTRFDPARGLFPVDTARNFPTRQNFDSRIKTLATFGEDALNLTPDWLAVAGIRYESIRLERGIDDLNTGLLSRFDRTFDSVSWRVGTVYNLAPGTALFAQYNEATMPVAALLLANLANYDFELSTGRSVEAGIKSVLWNDRLVATASVYQIEQDNILTRDPLNPSLTVQGGSQRSRGVEIEVAVAVTEQWKISGNATWIDAEFTELRSAAGDFAGNRPPNVPDHAMYAMSTYRFDSAPLTVGASLQYVGPFYTDNANTIKVGERALLDAWLAYDVGGGTFRLRGRNLTNAFYADWSGYSSTQIYLGAPRSVELSYNVRF</sequence>
<reference evidence="19" key="1">
    <citation type="journal article" date="2014" name="Int. J. Syst. Evol. Microbiol.">
        <title>Complete genome sequence of Corynebacterium casei LMG S-19264T (=DSM 44701T), isolated from a smear-ripened cheese.</title>
        <authorList>
            <consortium name="US DOE Joint Genome Institute (JGI-PGF)"/>
            <person name="Walter F."/>
            <person name="Albersmeier A."/>
            <person name="Kalinowski J."/>
            <person name="Ruckert C."/>
        </authorList>
    </citation>
    <scope>NUCLEOTIDE SEQUENCE</scope>
    <source>
        <strain evidence="19">CGMCC 1.12919</strain>
    </source>
</reference>
<keyword evidence="9" id="KW-0406">Ion transport</keyword>
<keyword evidence="12 19" id="KW-0675">Receptor</keyword>
<keyword evidence="4 14" id="KW-1134">Transmembrane beta strand</keyword>
<feature type="short sequence motif" description="TonB C-terminal box" evidence="15">
    <location>
        <begin position="697"/>
        <end position="714"/>
    </location>
</feature>
<protein>
    <submittedName>
        <fullName evidence="19">TonB-dependent receptor</fullName>
    </submittedName>
</protein>
<dbReference type="NCBIfam" id="TIGR01783">
    <property type="entry name" value="TonB-siderophor"/>
    <property type="match status" value="1"/>
</dbReference>
<dbReference type="AlphaFoldDB" id="A0A916XCV6"/>
<dbReference type="CDD" id="cd01347">
    <property type="entry name" value="ligand_gated_channel"/>
    <property type="match status" value="1"/>
</dbReference>
<reference evidence="19" key="2">
    <citation type="submission" date="2020-09" db="EMBL/GenBank/DDBJ databases">
        <authorList>
            <person name="Sun Q."/>
            <person name="Zhou Y."/>
        </authorList>
    </citation>
    <scope>NUCLEOTIDE SEQUENCE</scope>
    <source>
        <strain evidence="19">CGMCC 1.12919</strain>
    </source>
</reference>
<evidence type="ECO:0000256" key="1">
    <source>
        <dbReference type="ARBA" id="ARBA00004571"/>
    </source>
</evidence>
<evidence type="ECO:0000256" key="5">
    <source>
        <dbReference type="ARBA" id="ARBA00022496"/>
    </source>
</evidence>
<dbReference type="GO" id="GO:0015891">
    <property type="term" value="P:siderophore transport"/>
    <property type="evidence" value="ECO:0007669"/>
    <property type="project" value="InterPro"/>
</dbReference>
<evidence type="ECO:0000313" key="20">
    <source>
        <dbReference type="Proteomes" id="UP000637002"/>
    </source>
</evidence>
<dbReference type="GO" id="GO:0038023">
    <property type="term" value="F:signaling receptor activity"/>
    <property type="evidence" value="ECO:0007669"/>
    <property type="project" value="InterPro"/>
</dbReference>
<dbReference type="InterPro" id="IPR039426">
    <property type="entry name" value="TonB-dep_rcpt-like"/>
</dbReference>
<comment type="subcellular location">
    <subcellularLocation>
        <location evidence="1 14">Cell outer membrane</location>
        <topology evidence="1 14">Multi-pass membrane protein</topology>
    </subcellularLocation>
</comment>
<feature type="domain" description="TonB-dependent receptor-like beta-barrel" evidence="17">
    <location>
        <begin position="290"/>
        <end position="682"/>
    </location>
</feature>
<keyword evidence="13 14" id="KW-0998">Cell outer membrane</keyword>
<evidence type="ECO:0000256" key="4">
    <source>
        <dbReference type="ARBA" id="ARBA00022452"/>
    </source>
</evidence>
<dbReference type="InterPro" id="IPR012910">
    <property type="entry name" value="Plug_dom"/>
</dbReference>
<evidence type="ECO:0000256" key="15">
    <source>
        <dbReference type="PROSITE-ProRule" id="PRU10144"/>
    </source>
</evidence>
<evidence type="ECO:0000256" key="2">
    <source>
        <dbReference type="ARBA" id="ARBA00009810"/>
    </source>
</evidence>
<keyword evidence="5" id="KW-0410">Iron transport</keyword>
<organism evidence="19 20">
    <name type="scientific">Chelatococcus reniformis</name>
    <dbReference type="NCBI Taxonomy" id="1494448"/>
    <lineage>
        <taxon>Bacteria</taxon>
        <taxon>Pseudomonadati</taxon>
        <taxon>Pseudomonadota</taxon>
        <taxon>Alphaproteobacteria</taxon>
        <taxon>Hyphomicrobiales</taxon>
        <taxon>Chelatococcaceae</taxon>
        <taxon>Chelatococcus</taxon>
    </lineage>
</organism>
<keyword evidence="11 14" id="KW-0472">Membrane</keyword>
<evidence type="ECO:0000313" key="19">
    <source>
        <dbReference type="EMBL" id="GGC62398.1"/>
    </source>
</evidence>
<dbReference type="PANTHER" id="PTHR32552:SF84">
    <property type="entry name" value="TONB-DEPENDENT RECEPTOR-RELATED"/>
    <property type="match status" value="1"/>
</dbReference>
<name>A0A916XCV6_9HYPH</name>
<dbReference type="Pfam" id="PF07715">
    <property type="entry name" value="Plug"/>
    <property type="match status" value="1"/>
</dbReference>
<dbReference type="InterPro" id="IPR010917">
    <property type="entry name" value="TonB_rcpt_CS"/>
</dbReference>
<gene>
    <name evidence="19" type="ORF">GCM10010994_21200</name>
</gene>
<proteinExistence type="inferred from homology"/>
<dbReference type="Gene3D" id="2.40.170.20">
    <property type="entry name" value="TonB-dependent receptor, beta-barrel domain"/>
    <property type="match status" value="1"/>
</dbReference>
<comment type="similarity">
    <text evidence="2 14 16">Belongs to the TonB-dependent receptor family.</text>
</comment>
<evidence type="ECO:0000256" key="9">
    <source>
        <dbReference type="ARBA" id="ARBA00023065"/>
    </source>
</evidence>
<keyword evidence="6 14" id="KW-0812">Transmembrane</keyword>
<evidence type="ECO:0000256" key="3">
    <source>
        <dbReference type="ARBA" id="ARBA00022448"/>
    </source>
</evidence>
<evidence type="ECO:0000256" key="6">
    <source>
        <dbReference type="ARBA" id="ARBA00022692"/>
    </source>
</evidence>
<dbReference type="EMBL" id="BMGG01000003">
    <property type="protein sequence ID" value="GGC62398.1"/>
    <property type="molecule type" value="Genomic_DNA"/>
</dbReference>
<keyword evidence="10 16" id="KW-0798">TonB box</keyword>
<keyword evidence="3 14" id="KW-0813">Transport</keyword>
<evidence type="ECO:0000256" key="14">
    <source>
        <dbReference type="PROSITE-ProRule" id="PRU01360"/>
    </source>
</evidence>
<dbReference type="InterPro" id="IPR036942">
    <property type="entry name" value="Beta-barrel_TonB_sf"/>
</dbReference>
<evidence type="ECO:0000256" key="16">
    <source>
        <dbReference type="RuleBase" id="RU003357"/>
    </source>
</evidence>
<dbReference type="InterPro" id="IPR010105">
    <property type="entry name" value="TonB_sidphr_rcpt"/>
</dbReference>
<dbReference type="InterPro" id="IPR037066">
    <property type="entry name" value="Plug_dom_sf"/>
</dbReference>
<dbReference type="Pfam" id="PF00593">
    <property type="entry name" value="TonB_dep_Rec_b-barrel"/>
    <property type="match status" value="1"/>
</dbReference>
<evidence type="ECO:0000259" key="17">
    <source>
        <dbReference type="Pfam" id="PF00593"/>
    </source>
</evidence>
<evidence type="ECO:0000256" key="10">
    <source>
        <dbReference type="ARBA" id="ARBA00023077"/>
    </source>
</evidence>
<keyword evidence="20" id="KW-1185">Reference proteome</keyword>
<dbReference type="SUPFAM" id="SSF56935">
    <property type="entry name" value="Porins"/>
    <property type="match status" value="1"/>
</dbReference>
<evidence type="ECO:0000259" key="18">
    <source>
        <dbReference type="Pfam" id="PF07715"/>
    </source>
</evidence>
<dbReference type="GO" id="GO:0015344">
    <property type="term" value="F:siderophore uptake transmembrane transporter activity"/>
    <property type="evidence" value="ECO:0007669"/>
    <property type="project" value="TreeGrafter"/>
</dbReference>
<evidence type="ECO:0000256" key="13">
    <source>
        <dbReference type="ARBA" id="ARBA00023237"/>
    </source>
</evidence>
<dbReference type="InterPro" id="IPR000531">
    <property type="entry name" value="Beta-barrel_TonB"/>
</dbReference>
<dbReference type="GO" id="GO:0009279">
    <property type="term" value="C:cell outer membrane"/>
    <property type="evidence" value="ECO:0007669"/>
    <property type="project" value="UniProtKB-SubCell"/>
</dbReference>
<evidence type="ECO:0000256" key="11">
    <source>
        <dbReference type="ARBA" id="ARBA00023136"/>
    </source>
</evidence>
<accession>A0A916XCV6</accession>
<dbReference type="PANTHER" id="PTHR32552">
    <property type="entry name" value="FERRICHROME IRON RECEPTOR-RELATED"/>
    <property type="match status" value="1"/>
</dbReference>
<feature type="domain" description="TonB-dependent receptor plug" evidence="18">
    <location>
        <begin position="54"/>
        <end position="154"/>
    </location>
</feature>
<comment type="caution">
    <text evidence="19">The sequence shown here is derived from an EMBL/GenBank/DDBJ whole genome shotgun (WGS) entry which is preliminary data.</text>
</comment>
<evidence type="ECO:0000256" key="12">
    <source>
        <dbReference type="ARBA" id="ARBA00023170"/>
    </source>
</evidence>
<keyword evidence="7" id="KW-0732">Signal</keyword>
<evidence type="ECO:0000256" key="8">
    <source>
        <dbReference type="ARBA" id="ARBA00023004"/>
    </source>
</evidence>
<keyword evidence="8" id="KW-0408">Iron</keyword>
<dbReference type="Proteomes" id="UP000637002">
    <property type="component" value="Unassembled WGS sequence"/>
</dbReference>
<evidence type="ECO:0000256" key="7">
    <source>
        <dbReference type="ARBA" id="ARBA00022729"/>
    </source>
</evidence>
<dbReference type="PROSITE" id="PS01156">
    <property type="entry name" value="TONB_DEPENDENT_REC_2"/>
    <property type="match status" value="1"/>
</dbReference>